<dbReference type="AlphaFoldDB" id="A0A841RJR3"/>
<reference evidence="9 10" key="1">
    <citation type="submission" date="2020-08" db="EMBL/GenBank/DDBJ databases">
        <title>Genomic Encyclopedia of Type Strains, Phase IV (KMG-IV): sequencing the most valuable type-strain genomes for metagenomic binning, comparative biology and taxonomic classification.</title>
        <authorList>
            <person name="Goeker M."/>
        </authorList>
    </citation>
    <scope>NUCLEOTIDE SEQUENCE [LARGE SCALE GENOMIC DNA]</scope>
    <source>
        <strain evidence="9 10">DSM 11805</strain>
    </source>
</reference>
<dbReference type="Proteomes" id="UP000572212">
    <property type="component" value="Unassembled WGS sequence"/>
</dbReference>
<comment type="subcellular location">
    <subcellularLocation>
        <location evidence="1">Cell membrane</location>
        <topology evidence="1">Multi-pass membrane protein</topology>
    </subcellularLocation>
</comment>
<keyword evidence="3" id="KW-0050">Antiport</keyword>
<proteinExistence type="inferred from homology"/>
<evidence type="ECO:0000313" key="9">
    <source>
        <dbReference type="EMBL" id="MBB6512107.1"/>
    </source>
</evidence>
<evidence type="ECO:0000313" key="10">
    <source>
        <dbReference type="Proteomes" id="UP000572212"/>
    </source>
</evidence>
<protein>
    <submittedName>
        <fullName evidence="9">Multicomponent Na+:H+ antiporter subunit E</fullName>
    </submittedName>
</protein>
<keyword evidence="4" id="KW-1003">Cell membrane</keyword>
<evidence type="ECO:0000256" key="1">
    <source>
        <dbReference type="ARBA" id="ARBA00004651"/>
    </source>
</evidence>
<dbReference type="PANTHER" id="PTHR34584">
    <property type="entry name" value="NA(+)/H(+) ANTIPORTER SUBUNIT E1"/>
    <property type="match status" value="1"/>
</dbReference>
<sequence length="161" mass="18709">MPFQILVNILLAFLWIFFQDNWSFLTFLEGYIIGIFILLFTRRFFKAPFYLLFVYAAFKLVYVFVRELISSAITVIRQVLRPKINITPGIFRIDTDLKGDVEITLLSLLICLTPGSVVMEVTPDDKSLYVHAMDIPDSKNSVLKSQKIFERAIKDVTRKYV</sequence>
<dbReference type="Pfam" id="PF01899">
    <property type="entry name" value="MNHE"/>
    <property type="match status" value="1"/>
</dbReference>
<accession>A0A841RJR3</accession>
<feature type="transmembrane region" description="Helical" evidence="8">
    <location>
        <begin position="47"/>
        <end position="65"/>
    </location>
</feature>
<dbReference type="GO" id="GO:0005886">
    <property type="term" value="C:plasma membrane"/>
    <property type="evidence" value="ECO:0007669"/>
    <property type="project" value="UniProtKB-SubCell"/>
</dbReference>
<keyword evidence="3" id="KW-0813">Transport</keyword>
<evidence type="ECO:0000256" key="5">
    <source>
        <dbReference type="ARBA" id="ARBA00022692"/>
    </source>
</evidence>
<dbReference type="PANTHER" id="PTHR34584:SF1">
    <property type="entry name" value="NA(+)_H(+) ANTIPORTER SUBUNIT E1"/>
    <property type="match status" value="1"/>
</dbReference>
<dbReference type="GO" id="GO:0008324">
    <property type="term" value="F:monoatomic cation transmembrane transporter activity"/>
    <property type="evidence" value="ECO:0007669"/>
    <property type="project" value="InterPro"/>
</dbReference>
<evidence type="ECO:0000256" key="6">
    <source>
        <dbReference type="ARBA" id="ARBA00022989"/>
    </source>
</evidence>
<comment type="caution">
    <text evidence="9">The sequence shown here is derived from an EMBL/GenBank/DDBJ whole genome shotgun (WGS) entry which is preliminary data.</text>
</comment>
<dbReference type="PIRSF" id="PIRSF019239">
    <property type="entry name" value="MrpE"/>
    <property type="match status" value="1"/>
</dbReference>
<dbReference type="NCBIfam" id="NF006517">
    <property type="entry name" value="PRK08965.1-1"/>
    <property type="match status" value="1"/>
</dbReference>
<keyword evidence="10" id="KW-1185">Reference proteome</keyword>
<evidence type="ECO:0000256" key="3">
    <source>
        <dbReference type="ARBA" id="ARBA00022449"/>
    </source>
</evidence>
<name>A0A841RJR3_9BACI</name>
<feature type="transmembrane region" description="Helical" evidence="8">
    <location>
        <begin position="22"/>
        <end position="40"/>
    </location>
</feature>
<evidence type="ECO:0000256" key="8">
    <source>
        <dbReference type="SAM" id="Phobius"/>
    </source>
</evidence>
<dbReference type="RefSeq" id="WP_184245007.1">
    <property type="nucleotide sequence ID" value="NZ_BAAACU010000002.1"/>
</dbReference>
<keyword evidence="5 8" id="KW-0812">Transmembrane</keyword>
<evidence type="ECO:0000256" key="4">
    <source>
        <dbReference type="ARBA" id="ARBA00022475"/>
    </source>
</evidence>
<evidence type="ECO:0000256" key="2">
    <source>
        <dbReference type="ARBA" id="ARBA00006228"/>
    </source>
</evidence>
<evidence type="ECO:0000256" key="7">
    <source>
        <dbReference type="ARBA" id="ARBA00023136"/>
    </source>
</evidence>
<comment type="similarity">
    <text evidence="2">Belongs to the CPA3 antiporters (TC 2.A.63) subunit E family.</text>
</comment>
<organism evidence="9 10">
    <name type="scientific">Gracilibacillus halotolerans</name>
    <dbReference type="NCBI Taxonomy" id="74386"/>
    <lineage>
        <taxon>Bacteria</taxon>
        <taxon>Bacillati</taxon>
        <taxon>Bacillota</taxon>
        <taxon>Bacilli</taxon>
        <taxon>Bacillales</taxon>
        <taxon>Bacillaceae</taxon>
        <taxon>Gracilibacillus</taxon>
    </lineage>
</organism>
<gene>
    <name evidence="9" type="ORF">GGQ92_000888</name>
</gene>
<keyword evidence="6 8" id="KW-1133">Transmembrane helix</keyword>
<dbReference type="InterPro" id="IPR002758">
    <property type="entry name" value="Cation_antiport_E"/>
</dbReference>
<dbReference type="GO" id="GO:0015297">
    <property type="term" value="F:antiporter activity"/>
    <property type="evidence" value="ECO:0007669"/>
    <property type="project" value="UniProtKB-KW"/>
</dbReference>
<keyword evidence="7 8" id="KW-0472">Membrane</keyword>
<dbReference type="EMBL" id="JACHON010000002">
    <property type="protein sequence ID" value="MBB6512107.1"/>
    <property type="molecule type" value="Genomic_DNA"/>
</dbReference>